<organism evidence="1 2">
    <name type="scientific">Brassica cretica</name>
    <name type="common">Mustard</name>
    <dbReference type="NCBI Taxonomy" id="69181"/>
    <lineage>
        <taxon>Eukaryota</taxon>
        <taxon>Viridiplantae</taxon>
        <taxon>Streptophyta</taxon>
        <taxon>Embryophyta</taxon>
        <taxon>Tracheophyta</taxon>
        <taxon>Spermatophyta</taxon>
        <taxon>Magnoliopsida</taxon>
        <taxon>eudicotyledons</taxon>
        <taxon>Gunneridae</taxon>
        <taxon>Pentapetalae</taxon>
        <taxon>rosids</taxon>
        <taxon>malvids</taxon>
        <taxon>Brassicales</taxon>
        <taxon>Brassicaceae</taxon>
        <taxon>Brassiceae</taxon>
        <taxon>Brassica</taxon>
    </lineage>
</organism>
<keyword evidence="2" id="KW-1185">Reference proteome</keyword>
<sequence length="169" mass="19026">MEWRRSRRRCFLASVGFHSIVTDNKLDLTGARLPLNPDGLRPKIKSLSFSVNPELYSSLPQPSCACRKVSDTKDRSAQSLGVVQSDMILPTSISPIRSSLELFDGFTATGTKLREEEKRDFESITSSSRHLVICFVRSTSSPSYERAAMLQKPLHDLISRSTFLKGMWK</sequence>
<comment type="caution">
    <text evidence="1">The sequence shown here is derived from an EMBL/GenBank/DDBJ whole genome shotgun (WGS) entry which is preliminary data.</text>
</comment>
<accession>A0ABQ7C5R9</accession>
<evidence type="ECO:0000313" key="1">
    <source>
        <dbReference type="EMBL" id="KAF3546922.1"/>
    </source>
</evidence>
<protein>
    <submittedName>
        <fullName evidence="1">Uncharacterized protein</fullName>
    </submittedName>
</protein>
<proteinExistence type="predicted"/>
<name>A0ABQ7C5R9_BRACR</name>
<dbReference type="Proteomes" id="UP000266723">
    <property type="component" value="Unassembled WGS sequence"/>
</dbReference>
<dbReference type="EMBL" id="QGKV02000832">
    <property type="protein sequence ID" value="KAF3546922.1"/>
    <property type="molecule type" value="Genomic_DNA"/>
</dbReference>
<gene>
    <name evidence="1" type="ORF">DY000_02005126</name>
</gene>
<evidence type="ECO:0000313" key="2">
    <source>
        <dbReference type="Proteomes" id="UP000266723"/>
    </source>
</evidence>
<reference evidence="1 2" key="1">
    <citation type="journal article" date="2020" name="BMC Genomics">
        <title>Intraspecific diversification of the crop wild relative Brassica cretica Lam. using demographic model selection.</title>
        <authorList>
            <person name="Kioukis A."/>
            <person name="Michalopoulou V.A."/>
            <person name="Briers L."/>
            <person name="Pirintsos S."/>
            <person name="Studholme D.J."/>
            <person name="Pavlidis P."/>
            <person name="Sarris P.F."/>
        </authorList>
    </citation>
    <scope>NUCLEOTIDE SEQUENCE [LARGE SCALE GENOMIC DNA]</scope>
    <source>
        <strain evidence="2">cv. PFS-1207/04</strain>
    </source>
</reference>